<dbReference type="OrthoDB" id="3003006at2"/>
<evidence type="ECO:0000256" key="1">
    <source>
        <dbReference type="SAM" id="SignalP"/>
    </source>
</evidence>
<feature type="signal peptide" evidence="1">
    <location>
        <begin position="1"/>
        <end position="23"/>
    </location>
</feature>
<dbReference type="AlphaFoldDB" id="A0A1H8AM01"/>
<reference evidence="2 3" key="1">
    <citation type="submission" date="2016-10" db="EMBL/GenBank/DDBJ databases">
        <authorList>
            <person name="de Groot N.N."/>
        </authorList>
    </citation>
    <scope>NUCLEOTIDE SEQUENCE [LARGE SCALE GENOMIC DNA]</scope>
    <source>
        <strain evidence="2 3">DSM 46701</strain>
    </source>
</reference>
<dbReference type="EMBL" id="FOCQ01000001">
    <property type="protein sequence ID" value="SEM71014.1"/>
    <property type="molecule type" value="Genomic_DNA"/>
</dbReference>
<dbReference type="Proteomes" id="UP000199695">
    <property type="component" value="Unassembled WGS sequence"/>
</dbReference>
<keyword evidence="1" id="KW-0732">Signal</keyword>
<protein>
    <submittedName>
        <fullName evidence="2">Uncharacterized protein</fullName>
    </submittedName>
</protein>
<sequence length="143" mass="15748">MKPWLRCLGVLLLAGALAFSLGAASVVEAKQMYANAVYWSGSGVLHPGESIESDPIFLKRGQKVLEITHISSGRVSNDPWQGSYTIELFNRKGQVVDSCIGDSYDFEVTAECYFESLRPGKYTVKITNLDTSEMNVIHAALRD</sequence>
<evidence type="ECO:0000313" key="3">
    <source>
        <dbReference type="Proteomes" id="UP000199695"/>
    </source>
</evidence>
<gene>
    <name evidence="2" type="ORF">SAMN05444955_101199</name>
</gene>
<keyword evidence="3" id="KW-1185">Reference proteome</keyword>
<dbReference type="RefSeq" id="WP_089964496.1">
    <property type="nucleotide sequence ID" value="NZ_FOCQ01000001.1"/>
</dbReference>
<feature type="chain" id="PRO_5038377648" evidence="1">
    <location>
        <begin position="24"/>
        <end position="143"/>
    </location>
</feature>
<proteinExistence type="predicted"/>
<organism evidence="2 3">
    <name type="scientific">Lihuaxuella thermophila</name>
    <dbReference type="NCBI Taxonomy" id="1173111"/>
    <lineage>
        <taxon>Bacteria</taxon>
        <taxon>Bacillati</taxon>
        <taxon>Bacillota</taxon>
        <taxon>Bacilli</taxon>
        <taxon>Bacillales</taxon>
        <taxon>Thermoactinomycetaceae</taxon>
        <taxon>Lihuaxuella</taxon>
    </lineage>
</organism>
<accession>A0A1H8AM01</accession>
<evidence type="ECO:0000313" key="2">
    <source>
        <dbReference type="EMBL" id="SEM71014.1"/>
    </source>
</evidence>
<name>A0A1H8AM01_9BACL</name>
<dbReference type="STRING" id="1173111.SAMN05444955_101199"/>